<dbReference type="GO" id="GO:0031087">
    <property type="term" value="P:deadenylation-independent decapping of nuclear-transcribed mRNA"/>
    <property type="evidence" value="ECO:0007669"/>
    <property type="project" value="TreeGrafter"/>
</dbReference>
<dbReference type="CDD" id="cd22576">
    <property type="entry name" value="Edc3_Lsm"/>
    <property type="match status" value="1"/>
</dbReference>
<accession>A0A1G4KG38</accession>
<dbReference type="Pfam" id="PF03853">
    <property type="entry name" value="YjeF_N"/>
    <property type="match status" value="1"/>
</dbReference>
<evidence type="ECO:0000313" key="8">
    <source>
        <dbReference type="EMBL" id="SCV03310.1"/>
    </source>
</evidence>
<dbReference type="GO" id="GO:0000932">
    <property type="term" value="C:P-body"/>
    <property type="evidence" value="ECO:0007669"/>
    <property type="project" value="UniProtKB-SubCell"/>
</dbReference>
<dbReference type="Proteomes" id="UP000191024">
    <property type="component" value="Chromosome H"/>
</dbReference>
<dbReference type="Pfam" id="PF09532">
    <property type="entry name" value="FDF"/>
    <property type="match status" value="1"/>
</dbReference>
<dbReference type="OrthoDB" id="10030313at2759"/>
<feature type="domain" description="YjeF N-terminal" evidence="6">
    <location>
        <begin position="236"/>
        <end position="464"/>
    </location>
</feature>
<dbReference type="InterPro" id="IPR004443">
    <property type="entry name" value="YjeF_N_dom"/>
</dbReference>
<proteinExistence type="inferred from homology"/>
<feature type="domain" description="DFDF" evidence="7">
    <location>
        <begin position="83"/>
        <end position="119"/>
    </location>
</feature>
<keyword evidence="9" id="KW-1185">Reference proteome</keyword>
<evidence type="ECO:0000256" key="2">
    <source>
        <dbReference type="ARBA" id="ARBA00006610"/>
    </source>
</evidence>
<dbReference type="InterPro" id="IPR025762">
    <property type="entry name" value="DFDF"/>
</dbReference>
<organism evidence="8 9">
    <name type="scientific">Lachancea mirantina</name>
    <dbReference type="NCBI Taxonomy" id="1230905"/>
    <lineage>
        <taxon>Eukaryota</taxon>
        <taxon>Fungi</taxon>
        <taxon>Dikarya</taxon>
        <taxon>Ascomycota</taxon>
        <taxon>Saccharomycotina</taxon>
        <taxon>Saccharomycetes</taxon>
        <taxon>Saccharomycetales</taxon>
        <taxon>Saccharomycetaceae</taxon>
        <taxon>Lachancea</taxon>
    </lineage>
</organism>
<dbReference type="InterPro" id="IPR019050">
    <property type="entry name" value="FDF_dom"/>
</dbReference>
<dbReference type="PROSITE" id="PS51385">
    <property type="entry name" value="YJEF_N"/>
    <property type="match status" value="1"/>
</dbReference>
<evidence type="ECO:0000256" key="1">
    <source>
        <dbReference type="ARBA" id="ARBA00004201"/>
    </source>
</evidence>
<comment type="subcellular location">
    <subcellularLocation>
        <location evidence="1">Cytoplasm</location>
        <location evidence="1">P-body</location>
    </subcellularLocation>
</comment>
<dbReference type="STRING" id="1230905.A0A1G4KG38"/>
<keyword evidence="4" id="KW-0963">Cytoplasm</keyword>
<evidence type="ECO:0000259" key="7">
    <source>
        <dbReference type="PROSITE" id="PS51512"/>
    </source>
</evidence>
<feature type="region of interest" description="Disordered" evidence="5">
    <location>
        <begin position="58"/>
        <end position="83"/>
    </location>
</feature>
<evidence type="ECO:0000256" key="5">
    <source>
        <dbReference type="SAM" id="MobiDB-lite"/>
    </source>
</evidence>
<evidence type="ECO:0000313" key="9">
    <source>
        <dbReference type="Proteomes" id="UP000191024"/>
    </source>
</evidence>
<gene>
    <name evidence="8" type="ORF">LAMI_0H07140G</name>
</gene>
<dbReference type="InterPro" id="IPR036652">
    <property type="entry name" value="YjeF_N_dom_sf"/>
</dbReference>
<name>A0A1G4KG38_9SACH</name>
<dbReference type="PANTHER" id="PTHR13612:SF0">
    <property type="entry name" value="ENHANCER OF MRNA-DECAPPING PROTEIN 3"/>
    <property type="match status" value="1"/>
</dbReference>
<dbReference type="SUPFAM" id="SSF64153">
    <property type="entry name" value="YjeF N-terminal domain-like"/>
    <property type="match status" value="1"/>
</dbReference>
<dbReference type="SMART" id="SM01199">
    <property type="entry name" value="FDF"/>
    <property type="match status" value="1"/>
</dbReference>
<dbReference type="EMBL" id="LT598468">
    <property type="protein sequence ID" value="SCV03310.1"/>
    <property type="molecule type" value="Genomic_DNA"/>
</dbReference>
<evidence type="ECO:0000259" key="6">
    <source>
        <dbReference type="PROSITE" id="PS51385"/>
    </source>
</evidence>
<dbReference type="AlphaFoldDB" id="A0A1G4KG38"/>
<dbReference type="PROSITE" id="PS51512">
    <property type="entry name" value="DFDF"/>
    <property type="match status" value="1"/>
</dbReference>
<comment type="similarity">
    <text evidence="2">Belongs to the EDC3 family.</text>
</comment>
<reference evidence="9" key="1">
    <citation type="submission" date="2016-03" db="EMBL/GenBank/DDBJ databases">
        <authorList>
            <person name="Devillers H."/>
        </authorList>
    </citation>
    <scope>NUCLEOTIDE SEQUENCE [LARGE SCALE GENOMIC DNA]</scope>
</reference>
<sequence>MSQFTGFGVEVELKDGKVISGKVAKANSKSLTLSDVVFSDGGVSQVFKVKASRLRDLKVVSTPRKENRKKQNNPSPPQGDWQDDDAAQIKQQTDFDFEGNLRMFNKQDVFAQLRAQDETEVSDRLVSHNKRERDPESKLQPDELVLPNAKQDNWDNLEEESAQSEYLPITKSINITHLLQGAAANNKAESNGAAVEDHVLSQLQKALSRTGSVSRPAEFTVEGTKSPVPCATPVQLLEIERLCAERFCFSPKLSLEHWAVHMSRFVKQRLGGRVRLHACNTNPEPLVVVLAGDNRCGTRGVALARLLCQSSLVRTIALFTNEPEDSELRDQVALFQLCGGKVVDSVSGLNAMLDKLNSPVEIVIDAMQGFDCSLQDLCSASGDERRVDKMIRWCNEQQSVYSLDIPSGYDAGSALPAFPVQVKPSMVISMCWPLAGLFNYVSQQPENSIELYLVDVGVPQAVYAQRSALRKFQIPDLFTTEGVIQLE</sequence>
<protein>
    <recommendedName>
        <fullName evidence="3">Enhancer of mRNA-decapping protein 3</fullName>
    </recommendedName>
</protein>
<dbReference type="Gene3D" id="3.40.50.10260">
    <property type="entry name" value="YjeF N-terminal domain"/>
    <property type="match status" value="1"/>
</dbReference>
<dbReference type="GO" id="GO:0033962">
    <property type="term" value="P:P-body assembly"/>
    <property type="evidence" value="ECO:0007669"/>
    <property type="project" value="TreeGrafter"/>
</dbReference>
<dbReference type="PANTHER" id="PTHR13612">
    <property type="entry name" value="ENHANCER OF MRNA-DECAPPING PROTEIN 3"/>
    <property type="match status" value="1"/>
</dbReference>
<feature type="compositionally biased region" description="Basic and acidic residues" evidence="5">
    <location>
        <begin position="117"/>
        <end position="141"/>
    </location>
</feature>
<evidence type="ECO:0000256" key="4">
    <source>
        <dbReference type="ARBA" id="ARBA00022490"/>
    </source>
</evidence>
<dbReference type="GO" id="GO:0003729">
    <property type="term" value="F:mRNA binding"/>
    <property type="evidence" value="ECO:0007669"/>
    <property type="project" value="TreeGrafter"/>
</dbReference>
<evidence type="ECO:0000256" key="3">
    <source>
        <dbReference type="ARBA" id="ARBA00015797"/>
    </source>
</evidence>
<feature type="region of interest" description="Disordered" evidence="5">
    <location>
        <begin position="117"/>
        <end position="148"/>
    </location>
</feature>